<dbReference type="EMBL" id="AP022593">
    <property type="protein sequence ID" value="BBY48640.1"/>
    <property type="molecule type" value="Genomic_DNA"/>
</dbReference>
<evidence type="ECO:0000313" key="3">
    <source>
        <dbReference type="Proteomes" id="UP000467428"/>
    </source>
</evidence>
<sequence>MASRNDIGALTPRRAVGVAVGAALVGAAVVFPATAVAEPVPLPPPAPVDSAAPPPPGPGVPPPPPGPTVPVLGQPLTNGLGVLGQTGQPGVPGGLGAPAMAGLDRSSVLGLNPTPLPPGAGPGVVPNLNVFNNAYGLPQNEVPAAPGQGQQFDVAPGQENADVGKREWLGRYIDLYRDGRLKGGFLGQMPKEQLGQPLPGTAPPPGTVISPGLVQNLPPAPGDGTPPPPPGLILPPPPPPPAG</sequence>
<accession>A0A7I7RWP0</accession>
<feature type="compositionally biased region" description="Pro residues" evidence="1">
    <location>
        <begin position="40"/>
        <end position="68"/>
    </location>
</feature>
<reference evidence="2 3" key="1">
    <citation type="journal article" date="2019" name="Emerg. Microbes Infect.">
        <title>Comprehensive subspecies identification of 175 nontuberculous mycobacteria species based on 7547 genomic profiles.</title>
        <authorList>
            <person name="Matsumoto Y."/>
            <person name="Kinjo T."/>
            <person name="Motooka D."/>
            <person name="Nabeya D."/>
            <person name="Jung N."/>
            <person name="Uechi K."/>
            <person name="Horii T."/>
            <person name="Iida T."/>
            <person name="Fujita J."/>
            <person name="Nakamura S."/>
        </authorList>
    </citation>
    <scope>NUCLEOTIDE SEQUENCE [LARGE SCALE GENOMIC DNA]</scope>
    <source>
        <strain evidence="2 3">JCM 18538</strain>
    </source>
</reference>
<protein>
    <submittedName>
        <fullName evidence="2">Uncharacterized protein</fullName>
    </submittedName>
</protein>
<dbReference type="RefSeq" id="WP_163918393.1">
    <property type="nucleotide sequence ID" value="NZ_AP022593.1"/>
</dbReference>
<evidence type="ECO:0000313" key="2">
    <source>
        <dbReference type="EMBL" id="BBY48640.1"/>
    </source>
</evidence>
<organism evidence="2 3">
    <name type="scientific">Mycolicibacterium arabiense</name>
    <dbReference type="NCBI Taxonomy" id="1286181"/>
    <lineage>
        <taxon>Bacteria</taxon>
        <taxon>Bacillati</taxon>
        <taxon>Actinomycetota</taxon>
        <taxon>Actinomycetes</taxon>
        <taxon>Mycobacteriales</taxon>
        <taxon>Mycobacteriaceae</taxon>
        <taxon>Mycolicibacterium</taxon>
    </lineage>
</organism>
<feature type="region of interest" description="Disordered" evidence="1">
    <location>
        <begin position="38"/>
        <end position="89"/>
    </location>
</feature>
<feature type="compositionally biased region" description="Pro residues" evidence="1">
    <location>
        <begin position="218"/>
        <end position="243"/>
    </location>
</feature>
<keyword evidence="3" id="KW-1185">Reference proteome</keyword>
<feature type="compositionally biased region" description="Low complexity" evidence="1">
    <location>
        <begin position="69"/>
        <end position="89"/>
    </location>
</feature>
<geneLocation type="plasmid" evidence="3">
    <name>pjcm18538 dna</name>
</geneLocation>
<dbReference type="AlphaFoldDB" id="A0A7I7RWP0"/>
<proteinExistence type="predicted"/>
<dbReference type="Proteomes" id="UP000467428">
    <property type="component" value="Chromosome"/>
</dbReference>
<gene>
    <name evidence="2" type="ORF">MARA_21080</name>
</gene>
<dbReference type="KEGG" id="marz:MARA_21080"/>
<feature type="region of interest" description="Disordered" evidence="1">
    <location>
        <begin position="187"/>
        <end position="243"/>
    </location>
</feature>
<name>A0A7I7RWP0_9MYCO</name>
<evidence type="ECO:0000256" key="1">
    <source>
        <dbReference type="SAM" id="MobiDB-lite"/>
    </source>
</evidence>